<gene>
    <name evidence="1" type="ORF">CDD81_306</name>
</gene>
<reference evidence="1 2" key="1">
    <citation type="submission" date="2017-06" db="EMBL/GenBank/DDBJ databases">
        <title>Ant-infecting Ophiocordyceps genomes reveal a high diversity of potential behavioral manipulation genes and a possible major role for enterotoxins.</title>
        <authorList>
            <person name="De Bekker C."/>
            <person name="Evans H.C."/>
            <person name="Brachmann A."/>
            <person name="Hughes D.P."/>
        </authorList>
    </citation>
    <scope>NUCLEOTIDE SEQUENCE [LARGE SCALE GENOMIC DNA]</scope>
    <source>
        <strain evidence="1 2">Map64</strain>
    </source>
</reference>
<proteinExistence type="predicted"/>
<evidence type="ECO:0000313" key="2">
    <source>
        <dbReference type="Proteomes" id="UP000226192"/>
    </source>
</evidence>
<dbReference type="AlphaFoldDB" id="A0A2C5XW72"/>
<dbReference type="Proteomes" id="UP000226192">
    <property type="component" value="Unassembled WGS sequence"/>
</dbReference>
<protein>
    <submittedName>
        <fullName evidence="1">Uncharacterized protein</fullName>
    </submittedName>
</protein>
<evidence type="ECO:0000313" key="1">
    <source>
        <dbReference type="EMBL" id="PHH61515.1"/>
    </source>
</evidence>
<keyword evidence="2" id="KW-1185">Reference proteome</keyword>
<comment type="caution">
    <text evidence="1">The sequence shown here is derived from an EMBL/GenBank/DDBJ whole genome shotgun (WGS) entry which is preliminary data.</text>
</comment>
<organism evidence="1 2">
    <name type="scientific">Ophiocordyceps australis</name>
    <dbReference type="NCBI Taxonomy" id="1399860"/>
    <lineage>
        <taxon>Eukaryota</taxon>
        <taxon>Fungi</taxon>
        <taxon>Dikarya</taxon>
        <taxon>Ascomycota</taxon>
        <taxon>Pezizomycotina</taxon>
        <taxon>Sordariomycetes</taxon>
        <taxon>Hypocreomycetidae</taxon>
        <taxon>Hypocreales</taxon>
        <taxon>Ophiocordycipitaceae</taxon>
        <taxon>Ophiocordyceps</taxon>
    </lineage>
</organism>
<dbReference type="EMBL" id="NJET01000101">
    <property type="protein sequence ID" value="PHH61515.1"/>
    <property type="molecule type" value="Genomic_DNA"/>
</dbReference>
<name>A0A2C5XW72_9HYPO</name>
<sequence>MQHKAAMASIQVVFRARQKLLPVRDGMASCIHALWRLLLAPRLPAAAAAVPSCRLLPPWATTMADALGPWHAAVAAAAAAAAATTAPISGPSVPAASCLVGRYHFPFGSLWGLSCPPCCSFSRRALRLPCGPCSALRCTATRNRDRNRATPFL</sequence>
<accession>A0A2C5XW72</accession>